<reference evidence="3" key="1">
    <citation type="journal article" date="2019" name="Int. J. Syst. Evol. Microbiol.">
        <title>The Global Catalogue of Microorganisms (GCM) 10K type strain sequencing project: providing services to taxonomists for standard genome sequencing and annotation.</title>
        <authorList>
            <consortium name="The Broad Institute Genomics Platform"/>
            <consortium name="The Broad Institute Genome Sequencing Center for Infectious Disease"/>
            <person name="Wu L."/>
            <person name="Ma J."/>
        </authorList>
    </citation>
    <scope>NUCLEOTIDE SEQUENCE [LARGE SCALE GENOMIC DNA]</scope>
    <source>
        <strain evidence="3">TBRC 1276</strain>
    </source>
</reference>
<evidence type="ECO:0000313" key="3">
    <source>
        <dbReference type="Proteomes" id="UP001595851"/>
    </source>
</evidence>
<keyword evidence="3" id="KW-1185">Reference proteome</keyword>
<dbReference type="RefSeq" id="WP_379530058.1">
    <property type="nucleotide sequence ID" value="NZ_JBHSBI010000011.1"/>
</dbReference>
<protein>
    <recommendedName>
        <fullName evidence="4">Secreted protein</fullName>
    </recommendedName>
</protein>
<comment type="caution">
    <text evidence="2">The sequence shown here is derived from an EMBL/GenBank/DDBJ whole genome shotgun (WGS) entry which is preliminary data.</text>
</comment>
<dbReference type="Proteomes" id="UP001595851">
    <property type="component" value="Unassembled WGS sequence"/>
</dbReference>
<organism evidence="2 3">
    <name type="scientific">Nonomuraea purpurea</name>
    <dbReference type="NCBI Taxonomy" id="1849276"/>
    <lineage>
        <taxon>Bacteria</taxon>
        <taxon>Bacillati</taxon>
        <taxon>Actinomycetota</taxon>
        <taxon>Actinomycetes</taxon>
        <taxon>Streptosporangiales</taxon>
        <taxon>Streptosporangiaceae</taxon>
        <taxon>Nonomuraea</taxon>
    </lineage>
</organism>
<accession>A0ABV8GD16</accession>
<evidence type="ECO:0000313" key="2">
    <source>
        <dbReference type="EMBL" id="MFC4010034.1"/>
    </source>
</evidence>
<gene>
    <name evidence="2" type="ORF">ACFOY2_22595</name>
</gene>
<keyword evidence="1" id="KW-0732">Signal</keyword>
<feature type="signal peptide" evidence="1">
    <location>
        <begin position="1"/>
        <end position="28"/>
    </location>
</feature>
<sequence>MTKPAQSALAALALALLAILLLSNGASSANEPAPVAAGATLPCDHRPQAEETFDHAWVRDRQQADQALKDKSPSGLVTFTPVTHALVAVKQAEDPPYGPRRQQSGALSPVLQVFRC</sequence>
<name>A0ABV8GD16_9ACTN</name>
<evidence type="ECO:0000256" key="1">
    <source>
        <dbReference type="SAM" id="SignalP"/>
    </source>
</evidence>
<proteinExistence type="predicted"/>
<evidence type="ECO:0008006" key="4">
    <source>
        <dbReference type="Google" id="ProtNLM"/>
    </source>
</evidence>
<feature type="chain" id="PRO_5046713025" description="Secreted protein" evidence="1">
    <location>
        <begin position="29"/>
        <end position="116"/>
    </location>
</feature>
<dbReference type="EMBL" id="JBHSBI010000011">
    <property type="protein sequence ID" value="MFC4010034.1"/>
    <property type="molecule type" value="Genomic_DNA"/>
</dbReference>